<reference evidence="3" key="1">
    <citation type="submission" date="2017-03" db="EMBL/GenBank/DDBJ databases">
        <authorList>
            <person name="Lund M.B."/>
        </authorList>
    </citation>
    <scope>NUCLEOTIDE SEQUENCE [LARGE SCALE GENOMIC DNA]</scope>
</reference>
<dbReference type="AlphaFoldDB" id="A0A2A6FRC2"/>
<dbReference type="SUPFAM" id="SSF52540">
    <property type="entry name" value="P-loop containing nucleoside triphosphate hydrolases"/>
    <property type="match status" value="1"/>
</dbReference>
<evidence type="ECO:0000313" key="2">
    <source>
        <dbReference type="EMBL" id="PDQ35218.1"/>
    </source>
</evidence>
<organism evidence="2 3">
    <name type="scientific">Candidatus Lumbricidiphila eiseniae</name>
    <dbReference type="NCBI Taxonomy" id="1969409"/>
    <lineage>
        <taxon>Bacteria</taxon>
        <taxon>Bacillati</taxon>
        <taxon>Actinomycetota</taxon>
        <taxon>Actinomycetes</taxon>
        <taxon>Micrococcales</taxon>
        <taxon>Microbacteriaceae</taxon>
        <taxon>Candidatus Lumbricidiphila</taxon>
    </lineage>
</organism>
<gene>
    <name evidence="2" type="ORF">B5766_07155</name>
</gene>
<protein>
    <recommendedName>
        <fullName evidence="4">ABC transporter domain-containing protein</fullName>
    </recommendedName>
</protein>
<dbReference type="InterPro" id="IPR027417">
    <property type="entry name" value="P-loop_NTPase"/>
</dbReference>
<dbReference type="EMBL" id="NAEP01000038">
    <property type="protein sequence ID" value="PDQ35218.1"/>
    <property type="molecule type" value="Genomic_DNA"/>
</dbReference>
<dbReference type="Gene3D" id="3.40.50.300">
    <property type="entry name" value="P-loop containing nucleotide triphosphate hydrolases"/>
    <property type="match status" value="1"/>
</dbReference>
<comment type="caution">
    <text evidence="2">The sequence shown here is derived from an EMBL/GenBank/DDBJ whole genome shotgun (WGS) entry which is preliminary data.</text>
</comment>
<evidence type="ECO:0000256" key="1">
    <source>
        <dbReference type="SAM" id="Phobius"/>
    </source>
</evidence>
<name>A0A2A6FRC2_9MICO</name>
<evidence type="ECO:0000313" key="3">
    <source>
        <dbReference type="Proteomes" id="UP000219994"/>
    </source>
</evidence>
<evidence type="ECO:0008006" key="4">
    <source>
        <dbReference type="Google" id="ProtNLM"/>
    </source>
</evidence>
<dbReference type="Proteomes" id="UP000219994">
    <property type="component" value="Unassembled WGS sequence"/>
</dbReference>
<sequence>MDAPAGELSTGNARKLWIILCTLGVGVAIKFAIRSVRIILCTLGVDSLIVLDEPFSGLDAHGADTLRAEIDAWSTVSWVLLIAHGEASEPNVDDIFLGVTPSKEH</sequence>
<proteinExistence type="predicted"/>
<keyword evidence="1" id="KW-1133">Transmembrane helix</keyword>
<keyword evidence="1" id="KW-0472">Membrane</keyword>
<keyword evidence="1" id="KW-0812">Transmembrane</keyword>
<feature type="transmembrane region" description="Helical" evidence="1">
    <location>
        <begin position="16"/>
        <end position="33"/>
    </location>
</feature>
<accession>A0A2A6FRC2</accession>